<protein>
    <recommendedName>
        <fullName evidence="4">Subtilisin inhibitor domain-containing protein</fullName>
    </recommendedName>
</protein>
<dbReference type="Proteomes" id="UP001500683">
    <property type="component" value="Unassembled WGS sequence"/>
</dbReference>
<comment type="caution">
    <text evidence="2">The sequence shown here is derived from an EMBL/GenBank/DDBJ whole genome shotgun (WGS) entry which is preliminary data.</text>
</comment>
<proteinExistence type="predicted"/>
<evidence type="ECO:0000256" key="1">
    <source>
        <dbReference type="SAM" id="SignalP"/>
    </source>
</evidence>
<gene>
    <name evidence="2" type="ORF">GCM10022214_09620</name>
</gene>
<evidence type="ECO:0000313" key="2">
    <source>
        <dbReference type="EMBL" id="GAA4059253.1"/>
    </source>
</evidence>
<keyword evidence="3" id="KW-1185">Reference proteome</keyword>
<dbReference type="RefSeq" id="WP_344941237.1">
    <property type="nucleotide sequence ID" value="NZ_BAAAZG010000002.1"/>
</dbReference>
<feature type="chain" id="PRO_5046767618" description="Subtilisin inhibitor domain-containing protein" evidence="1">
    <location>
        <begin position="24"/>
        <end position="153"/>
    </location>
</feature>
<keyword evidence="1" id="KW-0732">Signal</keyword>
<evidence type="ECO:0008006" key="4">
    <source>
        <dbReference type="Google" id="ProtNLM"/>
    </source>
</evidence>
<organism evidence="2 3">
    <name type="scientific">Actinomadura miaoliensis</name>
    <dbReference type="NCBI Taxonomy" id="430685"/>
    <lineage>
        <taxon>Bacteria</taxon>
        <taxon>Bacillati</taxon>
        <taxon>Actinomycetota</taxon>
        <taxon>Actinomycetes</taxon>
        <taxon>Streptosporangiales</taxon>
        <taxon>Thermomonosporaceae</taxon>
        <taxon>Actinomadura</taxon>
    </lineage>
</organism>
<reference evidence="3" key="1">
    <citation type="journal article" date="2019" name="Int. J. Syst. Evol. Microbiol.">
        <title>The Global Catalogue of Microorganisms (GCM) 10K type strain sequencing project: providing services to taxonomists for standard genome sequencing and annotation.</title>
        <authorList>
            <consortium name="The Broad Institute Genomics Platform"/>
            <consortium name="The Broad Institute Genome Sequencing Center for Infectious Disease"/>
            <person name="Wu L."/>
            <person name="Ma J."/>
        </authorList>
    </citation>
    <scope>NUCLEOTIDE SEQUENCE [LARGE SCALE GENOMIC DNA]</scope>
    <source>
        <strain evidence="3">JCM 16702</strain>
    </source>
</reference>
<sequence length="153" mass="16905">MKLSTAARVVAGAALGTGLVALAPPSDAPAATVSTVSSTTSTAAGPARTTTALRENCWKGNPDPIRGARMEYYECRRDMPGTQQTFIYLRVKDTRADGRCAVARGAIGYSWDRHSVRTRVKVRSCTPGRWSAWRTSDWWNGNQGYEYVYLRRR</sequence>
<evidence type="ECO:0000313" key="3">
    <source>
        <dbReference type="Proteomes" id="UP001500683"/>
    </source>
</evidence>
<dbReference type="EMBL" id="BAAAZG010000002">
    <property type="protein sequence ID" value="GAA4059253.1"/>
    <property type="molecule type" value="Genomic_DNA"/>
</dbReference>
<name>A0ABP7V492_9ACTN</name>
<feature type="signal peptide" evidence="1">
    <location>
        <begin position="1"/>
        <end position="23"/>
    </location>
</feature>
<accession>A0ABP7V492</accession>